<dbReference type="AlphaFoldDB" id="A0A6A5TLI7"/>
<dbReference type="PANTHER" id="PTHR31591:SF7">
    <property type="entry name" value="DUF1749-DOMAIN-CONTAINING PROTEIN"/>
    <property type="match status" value="1"/>
</dbReference>
<gene>
    <name evidence="1" type="ORF">CC80DRAFT_477501</name>
</gene>
<dbReference type="EMBL" id="ML977003">
    <property type="protein sequence ID" value="KAF1953595.1"/>
    <property type="molecule type" value="Genomic_DNA"/>
</dbReference>
<sequence>MTSHSPSPFAVTVHPFASPTPFSCAYERGSPTFKNALVFIGGLTSGPHTTDALHIIFKFLTSSELNYSLWEFRMRSSYTGFGHSSLANDAEDISALVTYLRGIGKQRIVLLGMSTGCQGIMEYANTEKYTSHHGVDAYILTSPVSDRETASMLMPPNFLSQTLQHAESMIADGNKDEIMPKHLIPPIFTSPISAYRWHSLISRDGDDDYFSSDLSDSTLATTFGRLGKPTLITMSQEDEMVPETVDKEALLGRWKSAAGEGVVSGLSGVNPGPGADHAVSGAEAREWWAEKVVEFLGAL</sequence>
<protein>
    <submittedName>
        <fullName evidence="1">DUF1749-domain-containing protein</fullName>
    </submittedName>
</protein>
<dbReference type="PANTHER" id="PTHR31591">
    <property type="entry name" value="UPF0613 PROTEIN PB24D3.06C"/>
    <property type="match status" value="1"/>
</dbReference>
<reference evidence="1" key="1">
    <citation type="journal article" date="2020" name="Stud. Mycol.">
        <title>101 Dothideomycetes genomes: a test case for predicting lifestyles and emergence of pathogens.</title>
        <authorList>
            <person name="Haridas S."/>
            <person name="Albert R."/>
            <person name="Binder M."/>
            <person name="Bloem J."/>
            <person name="Labutti K."/>
            <person name="Salamov A."/>
            <person name="Andreopoulos B."/>
            <person name="Baker S."/>
            <person name="Barry K."/>
            <person name="Bills G."/>
            <person name="Bluhm B."/>
            <person name="Cannon C."/>
            <person name="Castanera R."/>
            <person name="Culley D."/>
            <person name="Daum C."/>
            <person name="Ezra D."/>
            <person name="Gonzalez J."/>
            <person name="Henrissat B."/>
            <person name="Kuo A."/>
            <person name="Liang C."/>
            <person name="Lipzen A."/>
            <person name="Lutzoni F."/>
            <person name="Magnuson J."/>
            <person name="Mondo S."/>
            <person name="Nolan M."/>
            <person name="Ohm R."/>
            <person name="Pangilinan J."/>
            <person name="Park H.-J."/>
            <person name="Ramirez L."/>
            <person name="Alfaro M."/>
            <person name="Sun H."/>
            <person name="Tritt A."/>
            <person name="Yoshinaga Y."/>
            <person name="Zwiers L.-H."/>
            <person name="Turgeon B."/>
            <person name="Goodwin S."/>
            <person name="Spatafora J."/>
            <person name="Crous P."/>
            <person name="Grigoriev I."/>
        </authorList>
    </citation>
    <scope>NUCLEOTIDE SEQUENCE</scope>
    <source>
        <strain evidence="1">CBS 675.92</strain>
    </source>
</reference>
<dbReference type="OrthoDB" id="10034502at2759"/>
<dbReference type="Proteomes" id="UP000800035">
    <property type="component" value="Unassembled WGS sequence"/>
</dbReference>
<dbReference type="Gene3D" id="3.40.50.1820">
    <property type="entry name" value="alpha/beta hydrolase"/>
    <property type="match status" value="1"/>
</dbReference>
<accession>A0A6A5TLI7</accession>
<evidence type="ECO:0000313" key="2">
    <source>
        <dbReference type="Proteomes" id="UP000800035"/>
    </source>
</evidence>
<proteinExistence type="predicted"/>
<dbReference type="Pfam" id="PF08538">
    <property type="entry name" value="DUF1749"/>
    <property type="match status" value="1"/>
</dbReference>
<evidence type="ECO:0000313" key="1">
    <source>
        <dbReference type="EMBL" id="KAF1953595.1"/>
    </source>
</evidence>
<keyword evidence="2" id="KW-1185">Reference proteome</keyword>
<organism evidence="1 2">
    <name type="scientific">Byssothecium circinans</name>
    <dbReference type="NCBI Taxonomy" id="147558"/>
    <lineage>
        <taxon>Eukaryota</taxon>
        <taxon>Fungi</taxon>
        <taxon>Dikarya</taxon>
        <taxon>Ascomycota</taxon>
        <taxon>Pezizomycotina</taxon>
        <taxon>Dothideomycetes</taxon>
        <taxon>Pleosporomycetidae</taxon>
        <taxon>Pleosporales</taxon>
        <taxon>Massarineae</taxon>
        <taxon>Massarinaceae</taxon>
        <taxon>Byssothecium</taxon>
    </lineage>
</organism>
<dbReference type="InterPro" id="IPR013744">
    <property type="entry name" value="SidJ"/>
</dbReference>
<dbReference type="SUPFAM" id="SSF53474">
    <property type="entry name" value="alpha/beta-Hydrolases"/>
    <property type="match status" value="1"/>
</dbReference>
<dbReference type="InterPro" id="IPR029058">
    <property type="entry name" value="AB_hydrolase_fold"/>
</dbReference>
<name>A0A6A5TLI7_9PLEO</name>